<keyword evidence="10" id="KW-1185">Reference proteome</keyword>
<dbReference type="InterPro" id="IPR012334">
    <property type="entry name" value="Pectin_lyas_fold"/>
</dbReference>
<comment type="subcellular location">
    <subcellularLocation>
        <location evidence="1">Cell envelope</location>
    </subcellularLocation>
</comment>
<feature type="domain" description="Ig-like" evidence="7">
    <location>
        <begin position="764"/>
        <end position="831"/>
    </location>
</feature>
<evidence type="ECO:0000313" key="9">
    <source>
        <dbReference type="EMBL" id="MCV2231280.1"/>
    </source>
</evidence>
<organism evidence="9 10">
    <name type="scientific">Paracholeplasma manati</name>
    <dbReference type="NCBI Taxonomy" id="591373"/>
    <lineage>
        <taxon>Bacteria</taxon>
        <taxon>Bacillati</taxon>
        <taxon>Mycoplasmatota</taxon>
        <taxon>Mollicutes</taxon>
        <taxon>Acholeplasmatales</taxon>
        <taxon>Acholeplasmataceae</taxon>
        <taxon>Paracholeplasma</taxon>
    </lineage>
</organism>
<dbReference type="InterPro" id="IPR022038">
    <property type="entry name" value="Ig-like_bact"/>
</dbReference>
<feature type="chain" id="PRO_5047254782" evidence="5">
    <location>
        <begin position="20"/>
        <end position="1182"/>
    </location>
</feature>
<dbReference type="Pfam" id="PF20578">
    <property type="entry name" value="aBig_2"/>
    <property type="match status" value="1"/>
</dbReference>
<keyword evidence="5" id="KW-0732">Signal</keyword>
<dbReference type="SUPFAM" id="SSF51126">
    <property type="entry name" value="Pectin lyase-like"/>
    <property type="match status" value="1"/>
</dbReference>
<evidence type="ECO:0000259" key="6">
    <source>
        <dbReference type="Pfam" id="PF01095"/>
    </source>
</evidence>
<dbReference type="PANTHER" id="PTHR31321">
    <property type="entry name" value="ACYL-COA THIOESTER HYDROLASE YBHC-RELATED"/>
    <property type="match status" value="1"/>
</dbReference>
<evidence type="ECO:0000256" key="4">
    <source>
        <dbReference type="ARBA" id="ARBA00023085"/>
    </source>
</evidence>
<dbReference type="Pfam" id="PF07523">
    <property type="entry name" value="Big_3"/>
    <property type="match status" value="2"/>
</dbReference>
<dbReference type="Pfam" id="PF01095">
    <property type="entry name" value="Pectinesterase"/>
    <property type="match status" value="1"/>
</dbReference>
<sequence>MKKIVTLFVFLFLGTILLACENPSVDYDALIQQNILNIPSEVTENITLPTTVEVEGETFNIVWASSQPATLSTSGVVTRPSHSTGDIEVTLTASVTRTNFSKNLSYTVTVKALPIPTFTLTFNANGGSSVNPQTVNEGAKVNAPLDPTKTGYTFMGWFKEESLTTPWVFNTDIVNANITLYAKWEAIPEVYTVTFETADGSTLSTSQVTEGNLVVKPENDPEKLGYAFVEWQLNQVAFDFSQTIIDQDITLKPVFEIVEYTISYWKPVDATILTMGDDTYTIESEPVFRTIEMTGMIFVGWFTQPEGGTLVESIPLGSTGNYELYGRFETDPDLPTGTLLYTPEDVLNLITNGATGQVHLMNDIDMTGTTLTGSAKTFDGILDGHGYTIRGAVINASGNKMGFLFKEVLNGGVVKNINFVDSIHNGGGSSESSAFISAFAQGGSRFENISFFNVSVIHAGSYAALLFGDVINDANETTIIIRNITVINDENHWIEGSSYVGGLIGAARKAVTIDVENVYFDSKVAAPNQAAGAIMGRLNAAGITLTVRQIVVKGSVSSGKNVGSILGTNISGSTIIADQVFISDITQTSGTNTNKIGVGNLPSGSTATLTNLYYASETTVFMVGTAPIAMPEGTGLTNAEITQAWFDQSGFNATFFKYLNGSIARQSDDTGPVVETGFSLSTSQVKKYYLVGETLDLTNLAVYATFSDGSSTLLESALYQIDSTLFDNTQDGEYDITITYNNETKVFSVKVVSVTHVLADDLLMKQTYAVGSSLNTDGLVVKAVLTDGTFLKLNANEYTMDISQVDFNTPGDYQISITYKTFDVVHINIYVHALDVSIPTAISIYVDQSFLGYDSEIINNHMMFKTVKSALQYLVNQNYPTTTLKHLYVMAGTYREKVTITVPSLIMIGEDEATTIITYDAASGTQQPNGSTWGTQGSATVSIKSSATGFMAKNITFQNDFNFNQSTIADKQGVALVNEADQVIFYQVSFKGYQDTLYAKSGRQYYLDVYIEGVVDFIFGNGGPAFFENSEIRSLARSTGVISTNKGYNTQNTLLVSFGYVFYNNTFTFEQGVPVGSVDLGRPWDKSAAIMYIQNTFGEHISSRGWTEMSGNLPQDARFYEFENRDVNQQLLPTTTNGKTLSSELVSSAIDKAVVFDETNGLVTFSSEWLYQNALTYLQSIA</sequence>
<protein>
    <submittedName>
        <fullName evidence="9">Pectinesterase family protein</fullName>
    </submittedName>
</protein>
<evidence type="ECO:0000256" key="5">
    <source>
        <dbReference type="SAM" id="SignalP"/>
    </source>
</evidence>
<dbReference type="InterPro" id="IPR046780">
    <property type="entry name" value="aBig_2"/>
</dbReference>
<dbReference type="InterPro" id="IPR042229">
    <property type="entry name" value="Listeria/Bacterioides_rpt_sf"/>
</dbReference>
<reference evidence="9" key="1">
    <citation type="submission" date="2022-09" db="EMBL/GenBank/DDBJ databases">
        <title>Novel Mycoplasma species identified in domestic and wild animals.</title>
        <authorList>
            <person name="Volokhov D.V."/>
            <person name="Furtak V.A."/>
            <person name="Zagorodnyaya T.A."/>
        </authorList>
    </citation>
    <scope>NUCLEOTIDE SEQUENCE</scope>
    <source>
        <strain evidence="9">Oakley</strain>
    </source>
</reference>
<dbReference type="Gene3D" id="2.60.40.4270">
    <property type="entry name" value="Listeria-Bacteroides repeat domain"/>
    <property type="match status" value="2"/>
</dbReference>
<proteinExistence type="inferred from homology"/>
<evidence type="ECO:0000256" key="1">
    <source>
        <dbReference type="ARBA" id="ARBA00004196"/>
    </source>
</evidence>
<evidence type="ECO:0000259" key="8">
    <source>
        <dbReference type="Pfam" id="PF20578"/>
    </source>
</evidence>
<comment type="similarity">
    <text evidence="2">Belongs to the pectinesterase family.</text>
</comment>
<dbReference type="EMBL" id="JAOVQM010000001">
    <property type="protein sequence ID" value="MCV2231280.1"/>
    <property type="molecule type" value="Genomic_DNA"/>
</dbReference>
<keyword evidence="3" id="KW-0378">Hydrolase</keyword>
<dbReference type="NCBIfam" id="TIGR02543">
    <property type="entry name" value="List_Bact_rpt"/>
    <property type="match status" value="1"/>
</dbReference>
<dbReference type="PROSITE" id="PS51257">
    <property type="entry name" value="PROKAR_LIPOPROTEIN"/>
    <property type="match status" value="1"/>
</dbReference>
<dbReference type="Proteomes" id="UP001177160">
    <property type="component" value="Unassembled WGS sequence"/>
</dbReference>
<dbReference type="Gene3D" id="2.160.20.110">
    <property type="match status" value="1"/>
</dbReference>
<keyword evidence="4" id="KW-0063">Aspartyl esterase</keyword>
<feature type="domain" description="Ig-like" evidence="7">
    <location>
        <begin position="686"/>
        <end position="751"/>
    </location>
</feature>
<accession>A0ABT2Y3G3</accession>
<evidence type="ECO:0000259" key="7">
    <source>
        <dbReference type="Pfam" id="PF07523"/>
    </source>
</evidence>
<dbReference type="InterPro" id="IPR011050">
    <property type="entry name" value="Pectin_lyase_fold/virulence"/>
</dbReference>
<feature type="domain" description="Atrophied bacterial Ig" evidence="8">
    <location>
        <begin position="39"/>
        <end position="112"/>
    </location>
</feature>
<dbReference type="Gene3D" id="2.60.40.3630">
    <property type="match status" value="2"/>
</dbReference>
<name>A0ABT2Y3G3_9MOLU</name>
<evidence type="ECO:0000256" key="2">
    <source>
        <dbReference type="ARBA" id="ARBA00008891"/>
    </source>
</evidence>
<dbReference type="InterPro" id="IPR013378">
    <property type="entry name" value="InlB-like_B-rpt"/>
</dbReference>
<dbReference type="RefSeq" id="WP_263607393.1">
    <property type="nucleotide sequence ID" value="NZ_JAOVQM010000001.1"/>
</dbReference>
<dbReference type="Gene3D" id="2.160.20.10">
    <property type="entry name" value="Single-stranded right-handed beta-helix, Pectin lyase-like"/>
    <property type="match status" value="1"/>
</dbReference>
<comment type="caution">
    <text evidence="9">The sequence shown here is derived from an EMBL/GenBank/DDBJ whole genome shotgun (WGS) entry which is preliminary data.</text>
</comment>
<feature type="signal peptide" evidence="5">
    <location>
        <begin position="1"/>
        <end position="19"/>
    </location>
</feature>
<dbReference type="InterPro" id="IPR000070">
    <property type="entry name" value="Pectinesterase_cat"/>
</dbReference>
<gene>
    <name evidence="9" type="ORF">N7548_00370</name>
</gene>
<evidence type="ECO:0000313" key="10">
    <source>
        <dbReference type="Proteomes" id="UP001177160"/>
    </source>
</evidence>
<dbReference type="PANTHER" id="PTHR31321:SF57">
    <property type="entry name" value="PECTINESTERASE 53-RELATED"/>
    <property type="match status" value="1"/>
</dbReference>
<feature type="domain" description="Pectinesterase catalytic" evidence="6">
    <location>
        <begin position="863"/>
        <end position="1125"/>
    </location>
</feature>
<dbReference type="Pfam" id="PF09479">
    <property type="entry name" value="Flg_new"/>
    <property type="match status" value="3"/>
</dbReference>
<evidence type="ECO:0000256" key="3">
    <source>
        <dbReference type="ARBA" id="ARBA00022801"/>
    </source>
</evidence>